<gene>
    <name evidence="2" type="ORF">AA0119_g5872</name>
</gene>
<accession>A0ABY0GAN9</accession>
<proteinExistence type="predicted"/>
<protein>
    <recommendedName>
        <fullName evidence="4">Secreted protein</fullName>
    </recommendedName>
</protein>
<evidence type="ECO:0000313" key="2">
    <source>
        <dbReference type="EMBL" id="RYO00602.1"/>
    </source>
</evidence>
<reference evidence="3" key="1">
    <citation type="journal article" date="2019" name="bioRxiv">
        <title>Genomics, evolutionary history and diagnostics of the Alternaria alternata species group including apple and Asian pear pathotypes.</title>
        <authorList>
            <person name="Armitage A.D."/>
            <person name="Cockerton H.M."/>
            <person name="Sreenivasaprasad S."/>
            <person name="Woodhall J.W."/>
            <person name="Lane C.R."/>
            <person name="Harrison R.J."/>
            <person name="Clarkson J.P."/>
        </authorList>
    </citation>
    <scope>NUCLEOTIDE SEQUENCE [LARGE SCALE GENOMIC DNA]</scope>
    <source>
        <strain evidence="3">FERA 635</strain>
    </source>
</reference>
<keyword evidence="1" id="KW-0732">Signal</keyword>
<sequence length="134" mass="14219">MSISSAAMLFTITAQLTAVAELGKSAVDKGVGEEKYGIHFCQSLRAAPGRRSASKAHSTRIGRWKASVDSVTRQRKNRYCRPSGCACSTTAFVIPSCGGTSGLVDVMFVEGEGGEGWYGDVAGRANFSIRAHVR</sequence>
<dbReference type="Proteomes" id="UP000293195">
    <property type="component" value="Unassembled WGS sequence"/>
</dbReference>
<feature type="signal peptide" evidence="1">
    <location>
        <begin position="1"/>
        <end position="18"/>
    </location>
</feature>
<keyword evidence="3" id="KW-1185">Reference proteome</keyword>
<evidence type="ECO:0008006" key="4">
    <source>
        <dbReference type="Google" id="ProtNLM"/>
    </source>
</evidence>
<comment type="caution">
    <text evidence="2">The sequence shown here is derived from an EMBL/GenBank/DDBJ whole genome shotgun (WGS) entry which is preliminary data.</text>
</comment>
<evidence type="ECO:0000313" key="3">
    <source>
        <dbReference type="Proteomes" id="UP000293195"/>
    </source>
</evidence>
<dbReference type="EMBL" id="PDXF01000018">
    <property type="protein sequence ID" value="RYO00602.1"/>
    <property type="molecule type" value="Genomic_DNA"/>
</dbReference>
<organism evidence="2 3">
    <name type="scientific">Alternaria tenuissima</name>
    <dbReference type="NCBI Taxonomy" id="119927"/>
    <lineage>
        <taxon>Eukaryota</taxon>
        <taxon>Fungi</taxon>
        <taxon>Dikarya</taxon>
        <taxon>Ascomycota</taxon>
        <taxon>Pezizomycotina</taxon>
        <taxon>Dothideomycetes</taxon>
        <taxon>Pleosporomycetidae</taxon>
        <taxon>Pleosporales</taxon>
        <taxon>Pleosporineae</taxon>
        <taxon>Pleosporaceae</taxon>
        <taxon>Alternaria</taxon>
        <taxon>Alternaria sect. Alternaria</taxon>
        <taxon>Alternaria alternata complex</taxon>
    </lineage>
</organism>
<name>A0ABY0GAN9_9PLEO</name>
<evidence type="ECO:0000256" key="1">
    <source>
        <dbReference type="SAM" id="SignalP"/>
    </source>
</evidence>
<feature type="chain" id="PRO_5046052687" description="Secreted protein" evidence="1">
    <location>
        <begin position="19"/>
        <end position="134"/>
    </location>
</feature>